<feature type="transmembrane region" description="Helical" evidence="10">
    <location>
        <begin position="3277"/>
        <end position="3296"/>
    </location>
</feature>
<dbReference type="FunFam" id="3.40.50.300:FF:000298">
    <property type="entry name" value="ATP-binding cassette sub-family A member 12"/>
    <property type="match status" value="1"/>
</dbReference>
<dbReference type="InterPro" id="IPR003593">
    <property type="entry name" value="AAA+_ATPase"/>
</dbReference>
<keyword evidence="3 10" id="KW-0812">Transmembrane</keyword>
<dbReference type="FunFam" id="3.40.50.300:FF:002470">
    <property type="entry name" value="ABC transporter, putative"/>
    <property type="match status" value="1"/>
</dbReference>
<feature type="transmembrane region" description="Helical" evidence="10">
    <location>
        <begin position="3811"/>
        <end position="3835"/>
    </location>
</feature>
<dbReference type="SMART" id="SM00382">
    <property type="entry name" value="AAA"/>
    <property type="match status" value="2"/>
</dbReference>
<dbReference type="CDD" id="cd03263">
    <property type="entry name" value="ABC_subfamily_A"/>
    <property type="match status" value="2"/>
</dbReference>
<dbReference type="InterPro" id="IPR003439">
    <property type="entry name" value="ABC_transporter-like_ATP-bd"/>
</dbReference>
<dbReference type="VEuPathDB" id="HostDB:GeneID_118666547"/>
<feature type="transmembrane region" description="Helical" evidence="10">
    <location>
        <begin position="4245"/>
        <end position="4267"/>
    </location>
</feature>
<dbReference type="Pfam" id="PF00005">
    <property type="entry name" value="ABC_tran"/>
    <property type="match status" value="2"/>
</dbReference>
<dbReference type="Gene3D" id="3.40.50.300">
    <property type="entry name" value="P-loop containing nucleotide triphosphate hydrolases"/>
    <property type="match status" value="2"/>
</dbReference>
<dbReference type="GO" id="GO:0005524">
    <property type="term" value="F:ATP binding"/>
    <property type="evidence" value="ECO:0007669"/>
    <property type="project" value="UniProtKB-KW"/>
</dbReference>
<feature type="region of interest" description="Disordered" evidence="9">
    <location>
        <begin position="3763"/>
        <end position="3789"/>
    </location>
</feature>
<dbReference type="GO" id="GO:0016020">
    <property type="term" value="C:membrane"/>
    <property type="evidence" value="ECO:0007669"/>
    <property type="project" value="UniProtKB-SubCell"/>
</dbReference>
<dbReference type="Pfam" id="PF12698">
    <property type="entry name" value="ABC2_membrane_3"/>
    <property type="match status" value="2"/>
</dbReference>
<protein>
    <submittedName>
        <fullName evidence="12">ATP binding cassette subfamily A member 13</fullName>
    </submittedName>
</protein>
<dbReference type="InterPro" id="IPR013525">
    <property type="entry name" value="ABC2_TM"/>
</dbReference>
<evidence type="ECO:0000256" key="9">
    <source>
        <dbReference type="SAM" id="MobiDB-lite"/>
    </source>
</evidence>
<feature type="transmembrane region" description="Helical" evidence="10">
    <location>
        <begin position="4050"/>
        <end position="4070"/>
    </location>
</feature>
<keyword evidence="8 10" id="KW-0472">Membrane</keyword>
<dbReference type="GO" id="GO:0140359">
    <property type="term" value="F:ABC-type transporter activity"/>
    <property type="evidence" value="ECO:0007669"/>
    <property type="project" value="InterPro"/>
</dbReference>
<dbReference type="Proteomes" id="UP000527355">
    <property type="component" value="Unassembled WGS sequence"/>
</dbReference>
<feature type="region of interest" description="Disordered" evidence="9">
    <location>
        <begin position="2471"/>
        <end position="2491"/>
    </location>
</feature>
<feature type="region of interest" description="Disordered" evidence="9">
    <location>
        <begin position="4624"/>
        <end position="4646"/>
    </location>
</feature>
<keyword evidence="7 10" id="KW-1133">Transmembrane helix</keyword>
<comment type="caution">
    <text evidence="12">The sequence shown here is derived from an EMBL/GenBank/DDBJ whole genome shotgun (WGS) entry which is preliminary data.</text>
</comment>
<evidence type="ECO:0000256" key="7">
    <source>
        <dbReference type="ARBA" id="ARBA00022989"/>
    </source>
</evidence>
<evidence type="ECO:0000313" key="13">
    <source>
        <dbReference type="Proteomes" id="UP000527355"/>
    </source>
</evidence>
<comment type="subcellular location">
    <subcellularLocation>
        <location evidence="1">Membrane</location>
        <topology evidence="1">Multi-pass membrane protein</topology>
    </subcellularLocation>
</comment>
<feature type="transmembrane region" description="Helical" evidence="10">
    <location>
        <begin position="24"/>
        <end position="45"/>
    </location>
</feature>
<evidence type="ECO:0000256" key="4">
    <source>
        <dbReference type="ARBA" id="ARBA00022737"/>
    </source>
</evidence>
<dbReference type="PROSITE" id="PS50893">
    <property type="entry name" value="ABC_TRANSPORTER_2"/>
    <property type="match status" value="2"/>
</dbReference>
<evidence type="ECO:0000256" key="10">
    <source>
        <dbReference type="SAM" id="Phobius"/>
    </source>
</evidence>
<dbReference type="GO" id="GO:0005319">
    <property type="term" value="F:lipid transporter activity"/>
    <property type="evidence" value="ECO:0007669"/>
    <property type="project" value="TreeGrafter"/>
</dbReference>
<dbReference type="PANTHER" id="PTHR19229">
    <property type="entry name" value="ATP-BINDING CASSETTE TRANSPORTER SUBFAMILY A ABCA"/>
    <property type="match status" value="1"/>
</dbReference>
<name>A0A7J7V208_MYOMY</name>
<evidence type="ECO:0000256" key="8">
    <source>
        <dbReference type="ARBA" id="ARBA00023136"/>
    </source>
</evidence>
<dbReference type="EMBL" id="JABWUV010000011">
    <property type="protein sequence ID" value="KAF6319081.1"/>
    <property type="molecule type" value="Genomic_DNA"/>
</dbReference>
<feature type="transmembrane region" description="Helical" evidence="10">
    <location>
        <begin position="4090"/>
        <end position="4116"/>
    </location>
</feature>
<feature type="transmembrane region" description="Helical" evidence="10">
    <location>
        <begin position="3347"/>
        <end position="3370"/>
    </location>
</feature>
<sequence length="4646" mass="514691">MWPAGRQLRALVWKNWLVRCRHRVLCLAEFLWPCTLFIILTALRFQEPPRHRDNCYLQPRDLPSRGVLPFVRGLLCNTGARCRNTSDPGPTQHHLRPSRFGATDAHHEIHDLAFLQEMQDLADDVRELMDKATDLKQLWVERSRAPGSPYGPSFLTVDLNKTEEVIAALESLHQQPQVWDFLLFLPRLYAHPVPIDDGLRGATRLLQAVLNSLASLEDLDWLPLNPATSRVSKMLLKVTISALTFLQDHGVAAAEPVRGLSLRGLLRAPQEVQADLQAWFGFDDLHAEQILNYSAELDEVLHRWREGGRGLAALRSLLERDRSLQEVADALQAGLLLLTGSATTEGPGGHAPPNAVLNATKEHLMKEKKLDALEDEQMNFLLSFVGFLEKLLLPNPFDSSSGPTETLLNASHSWINHLKNLGREPSGFDAQKLLEFGKEAIEKMHTLKKEESSYILRFMETVLSGINPKLLELWTYGISKGKRTKFENLSTLSNFSVLENERILSKSFNFSKLFHSDWPESPAVGIDFVHLSESIIHSLYELGFLSQEQVSEALDTVYAVRNASALFSALSEPQRQEVDNILTHIYLNVFKDPDSAFLLQVYSSFHQYTDKLLGIQRRESLLSFLTQTSKHIFEILKQFNFQNISKAFAFLYETTELLGGISEVSYCQQLLSVFNFLELQAQSLLSAEHPELEVIHATLTGLKQLLMGDEDFRISLFQYVNQLFNSSVGTLLGNECFALNNKITSSLSYSVDGGPPLTLLWAQIHSNLSADGSVFSERVAVHCSISWLQAWAEIWGSTAQMLELDVNAFTPLHIALTQLLGELESDVKISESCQGIFPIHRPATLILNLLKNMTQGGGFHDRDDFRDLRALWGAVRDALVRVKLLHPDQVEKSLSTLDTALSQLQAFPLNTRAGREFLYSVLNVFTGVSNTSGYRDRHTHLVNHFLLNNLTDYEVNSESIITDLRETILFLRNVSHDHTLLSCADSFQNIIEFILEDGLLHVNTSQRALRILAMLNSFFSSEDIVSRLEGCVEWVDIFNHSYVAYNPSFSQGPLQGVLKHFSDVENKINSTLTLVTWLLNTVESGCSLNKSNVNCMAIYLKNVTDFLNVILTAVFEKEKAPKLEILLTLLNNSTNQVSMLINNLTRDFEFASQSNWKHFTELILRPIEMSEEIPSRFQNTWLHLVDLGKEIQELVKDIFPNILENNFSSKAEKFLNIFTASPKEKDIHRLGNSLFHLASYLVFNLSDDLQNSPQIIPREIMRAVGLGIQLIRDVFNSLMPPVHHNIPEDPGNNKVLKKIASFLLTLKKTDIDLLVDQLEQVGESLMDFIKNISRPGTDSLGVKLLVGLMEKFVDSSHSWNVNHLLRLSRLFPREDVDAVVDLYYALPRAVRLLQRVVDKNVTKALKDVYDFTALHGIGISHVTKEDFMFVMKTLLDTIELVSDKPGVLAQVVTCLPVVWCRNYTISGFQQDPELEACNGRFYSKVASILDHLHLSPPGEVSQCSNKSSRMEITKKMVCVIRELVDWSSILLELSEVFHVKTSLVKTVQEFRRKVFPFVLSGNQSKGSTSGLCPPGPLKQVALQIIEKFRNVSFTKATSDENILDNLALLNRVLNNEGAEASLRSLPLSLGRVINSLSGDESLGNSTRSVVSLFMMFLNSNLLGRHFEALSSFIKKSKTAYKFEDLWLESEQAMKDPNLNFKRRTLFSKINEEIPMINSVALQKMTEQLIHILESLNSSSLPSSETTGGFPSVTKNWLHKHASEEHSRIIQILFLLLVSESSTLIKDINTFSDYLKNISRGGDSHVDLLAQLVNQEQSTNFSVARLLLKSFLMNSVNNLAAGSRQAAWNLSDTDLQILNLINLTLNQTPLEKGERVLLPPGGMVESMGQLLKTFFTFLEKENSENKTSLLPKDLHDIVAEMSFVPKDKVLEILKVDQFLTYMKEEKLMSIFSRLKETVYHLIKGWFMSDHTDFYFDNHRGWKFLRDLFNALLSKTSVKNKTENNLEFLTQVSQLFFHMNSSANLSQRSHQLQAALHRMREASLEIATVTDSLLNSPNQDLRAACPSLREVLFAHLTDLLSFTNHSFPRRNRATLETTKSFLGVTSRAGGGRPAPEPLPEMPGALGVLVSAGVEMRDLAASVNSTVALLQLAKKVSRKVAAALETHPVSGTNDTMKFFDSLYSILQQNVGNVVNEITALKKVDQLVFENINDVLMPFLDLAFGMIGIKPNISQNSGIFNISSSILSYVNQSRDFSDISEEIAEFLTSGEINLGDMEHLLVAINNGTQIFSIDSVNVWEEILDCLISINHIPNQTDLLRPNPVSTRGFPWDANAVALVLDEMRSRDSTDLGPLLGMVADLAVALWGPLEKDALNVSQLWLTWAQHAHALLKAVGTAVEVAHGGAGSGAWALTSSLIRAVTPRHLEEAARSVLSGAALLRKELLLSNPQWTSSAETALQPVLELFLNAASGKSVTSEKGEKARRERTASPDLTPAPAPAPCENCVKGLIAWTESWQEVLADESVARMCQDSQPPGKPAAAVGTLHRARTLVLRVLLMLTENPSLARDALCAARSCQPGGMRWLIVSALQGVPVLRDLYQDLEKVWSAPGQLDCEGLRRNLSRSLRRFRRRLESSAARGCACPPALAQRLEKILFPGNLMMTSPSSFTGAVDGRVRDLVRNLTAFTEELRSAHLSDDTISSILEADISRSQVLSGALTVALSGRCDQDVLRLLLAFPEDGKAGFATKELCGLPGARVYSLLVSVIRNLDLRNFIYKTLMPAEAKSMLSSLLDVVSRLSHLLPRASRVLEHLPQFLHTSNITALLDVPGFQQASPLDPARSAFSSFQAVMTMVCQEQESFLSHSNMFFNLPRVHELLASDKEKFNIPEDSTPFCLKLYQEILQSPNGALVWSFLKPVLHGKILYTPNTPEIRKVIRKANHTFVFVDKLRTLSQTLLSMARRFQSSGHGQMLGQLQEVLKNRFIRNFVESQLHINVDKLTEKLQAYGGLDWMLSRTGAAHLLSLGHALVNLSSCVRLDRFRGLQSGAALEAAAHSLMQQNSFLASVIFNSSSVRRRSGADAPPLPPRVAYTIRTSLLYSMRTDQAENPFWKFHPQSLPADGFKYNYVFAPLQDMLEQALVRVQTGREAVGPAAQAQPIPYPCHSSDLFLNNVGFFLPLIMMLTWIVSVASMVRRLVYEREIQMEEHLRMMGVHPATSFLAWFLENAAVMAVGSAALAVVLKASGIFAHSNAFIVFLFLLDFGVSVVMLSYLLGACFRRAPTAALCCSLLYTASFLPYVVLLVLRSRLSAAAQTLLCLLSTTAFGQGVFFVTFLEGQEAGVQWGNLDQPPEQAGMALGWVCGMILVDSGLYFLSGWYLSSLVPGSGGVQKPWYFPFMASSWKGACGLATRRPCARASRLFSLREDVGHTGSWPQQGKGERKGVPPGVTLVSVTKEYQPRQAAVRDLTLTFHRGQITALLGANGAGKTTVMSLVTGLHAPTSGAVFVGGRNLQTDLAAVRRELGVCPQRDVLLDRLTVLEHLLLFAAIRSPQRTRAERRQQVDKTLRAVGLTQHQHQQARALSGGLRRRLSIGAAFLGTSRTVVLDEPTSGVDPCSRRGIWDILLRHREGRTIILTTHHLDEAEVLSDRVAVLQQGRLRCCGPPLGLTEAYGQGLCLTLTKQPSALELDSLQDAARTTALIQTYVPQAFLRDRSGRTLSYALPKDADRAGFKGLFQALEQNQHRLRLAGCGVADTTLEEVFLMLLQDPSEQPDLAPGTALEAQSPRPPAPTPSSHYGAPASTLTQVAALLTQRLCRTRRAWRGALCDLLLPVLFMALAMGLFMVKPLATDYPALQLTPGRDGKAETSFFSSDSDGMDLARVLLREFGDGEQLCASLAPGLTNASCWHPEPASHPEAPGSCGCLHLQSCHNASARAPALTDLRGHTLLNLSALRPEEYLLAPGESPRLGGWSFGGRGPDPAQDANSNLSKPENLAKVWYNQKAFHALPSYLNHLSNLLLWRLLPPAADWRQYGITLYSRPYGGALLNEDKILESIRQCGVALCIVLGVSVLAASIGSSVVRDRVTGAKRLQHLSGLGYGAYWFANFLYDMLFYLVSVGLCVAVVAAFGLPAFTFRENLAATALLLVLFGYATLPWMYLTSGLFPSADVAFIAYVSLNFVLGLCTLLMTTMPRLLAIVTRAQSLQTIYEVLKWVFILFPQFCLGQGLIDLCYNQIQFDLSHSLGVDTYASPLRMSFLGWAFVLLASQGTVLLLLRLLLHGDAVRRARRRSAVQGTVTACADADVEAEQVRVLKGRTNGDLLVLCNLSKSYGRSRRPAVQDVTLGLRSGECFGLLGLNGAGKSTTFKMLSGDEAPSAGHAVVRTPAGEDVPLFSAGAAGVRVGYCPQQDALDEPLTGWEHLRYYCRLRGIPGPHIPKVAGDLVRRLHLEAHVDKPVATYSGGTRRKLSAALALLGKPHLLLLDEPSSGMDPCSKRFLWKTITKEVQEGCAVVLTSHSMEECEALCTRLAIMVDGSFRCLGTPQHLKDRFGAGYTIRVWVCAGGSQHALSDRLQLRFPGARLKGQRLNVLEYHVPAGWACLADLFQLLEDSKAAGSIRHYALAQATLEQVFVDFAEQQSAPPAPSDPPAQGCQPQPLPV</sequence>
<keyword evidence="5" id="KW-0547">Nucleotide-binding</keyword>
<proteinExistence type="predicted"/>
<feature type="domain" description="ABC transporter" evidence="11">
    <location>
        <begin position="3439"/>
        <end position="3671"/>
    </location>
</feature>
<feature type="domain" description="ABC transporter" evidence="11">
    <location>
        <begin position="4310"/>
        <end position="4546"/>
    </location>
</feature>
<evidence type="ECO:0000313" key="12">
    <source>
        <dbReference type="EMBL" id="KAF6319081.1"/>
    </source>
</evidence>
<dbReference type="InterPro" id="IPR056264">
    <property type="entry name" value="R2_ABCA1-4-like"/>
</dbReference>
<feature type="transmembrane region" description="Helical" evidence="10">
    <location>
        <begin position="3167"/>
        <end position="3190"/>
    </location>
</feature>
<evidence type="ECO:0000256" key="6">
    <source>
        <dbReference type="ARBA" id="ARBA00022840"/>
    </source>
</evidence>
<feature type="transmembrane region" description="Helical" evidence="10">
    <location>
        <begin position="3245"/>
        <end position="3265"/>
    </location>
</feature>
<feature type="transmembrane region" description="Helical" evidence="10">
    <location>
        <begin position="4160"/>
        <end position="4178"/>
    </location>
</feature>
<keyword evidence="13" id="KW-1185">Reference proteome</keyword>
<keyword evidence="2" id="KW-0813">Transport</keyword>
<organism evidence="12 13">
    <name type="scientific">Myotis myotis</name>
    <name type="common">Greater mouse-eared bat</name>
    <name type="synonym">Vespertilio myotis</name>
    <dbReference type="NCBI Taxonomy" id="51298"/>
    <lineage>
        <taxon>Eukaryota</taxon>
        <taxon>Metazoa</taxon>
        <taxon>Chordata</taxon>
        <taxon>Craniata</taxon>
        <taxon>Vertebrata</taxon>
        <taxon>Euteleostomi</taxon>
        <taxon>Mammalia</taxon>
        <taxon>Eutheria</taxon>
        <taxon>Laurasiatheria</taxon>
        <taxon>Chiroptera</taxon>
        <taxon>Yangochiroptera</taxon>
        <taxon>Vespertilionidae</taxon>
        <taxon>Myotis</taxon>
    </lineage>
</organism>
<feature type="transmembrane region" description="Helical" evidence="10">
    <location>
        <begin position="4199"/>
        <end position="4217"/>
    </location>
</feature>
<gene>
    <name evidence="12" type="ORF">mMyoMyo1_000028</name>
</gene>
<feature type="transmembrane region" description="Helical" evidence="10">
    <location>
        <begin position="3302"/>
        <end position="3326"/>
    </location>
</feature>
<evidence type="ECO:0000256" key="2">
    <source>
        <dbReference type="ARBA" id="ARBA00022448"/>
    </source>
</evidence>
<accession>A0A7J7V208</accession>
<dbReference type="SUPFAM" id="SSF52540">
    <property type="entry name" value="P-loop containing nucleoside triphosphate hydrolases"/>
    <property type="match status" value="2"/>
</dbReference>
<keyword evidence="6" id="KW-0067">ATP-binding</keyword>
<dbReference type="PANTHER" id="PTHR19229:SF113">
    <property type="entry name" value="ATP-BINDING CASSETTE SUB-FAMILY A MEMBER 13"/>
    <property type="match status" value="1"/>
</dbReference>
<dbReference type="GO" id="GO:0016887">
    <property type="term" value="F:ATP hydrolysis activity"/>
    <property type="evidence" value="ECO:0007669"/>
    <property type="project" value="InterPro"/>
</dbReference>
<reference evidence="12 13" key="1">
    <citation type="journal article" date="2020" name="Nature">
        <title>Six reference-quality genomes reveal evolution of bat adaptations.</title>
        <authorList>
            <person name="Jebb D."/>
            <person name="Huang Z."/>
            <person name="Pippel M."/>
            <person name="Hughes G.M."/>
            <person name="Lavrichenko K."/>
            <person name="Devanna P."/>
            <person name="Winkler S."/>
            <person name="Jermiin L.S."/>
            <person name="Skirmuntt E.C."/>
            <person name="Katzourakis A."/>
            <person name="Burkitt-Gray L."/>
            <person name="Ray D.A."/>
            <person name="Sullivan K.A.M."/>
            <person name="Roscito J.G."/>
            <person name="Kirilenko B.M."/>
            <person name="Davalos L.M."/>
            <person name="Corthals A.P."/>
            <person name="Power M.L."/>
            <person name="Jones G."/>
            <person name="Ransome R.D."/>
            <person name="Dechmann D.K.N."/>
            <person name="Locatelli A.G."/>
            <person name="Puechmaille S.J."/>
            <person name="Fedrigo O."/>
            <person name="Jarvis E.D."/>
            <person name="Hiller M."/>
            <person name="Vernes S.C."/>
            <person name="Myers E.W."/>
            <person name="Teeling E.C."/>
        </authorList>
    </citation>
    <scope>NUCLEOTIDE SEQUENCE [LARGE SCALE GENOMIC DNA]</scope>
    <source>
        <strain evidence="12">MMyoMyo1</strain>
        <tissue evidence="12">Flight muscle</tissue>
    </source>
</reference>
<dbReference type="Pfam" id="PF23321">
    <property type="entry name" value="R1_ABCA1"/>
    <property type="match status" value="1"/>
</dbReference>
<evidence type="ECO:0000256" key="5">
    <source>
        <dbReference type="ARBA" id="ARBA00022741"/>
    </source>
</evidence>
<dbReference type="InterPro" id="IPR027417">
    <property type="entry name" value="P-loop_NTPase"/>
</dbReference>
<keyword evidence="4" id="KW-0677">Repeat</keyword>
<feature type="transmembrane region" description="Helical" evidence="10">
    <location>
        <begin position="4128"/>
        <end position="4148"/>
    </location>
</feature>
<feature type="compositionally biased region" description="Basic and acidic residues" evidence="9">
    <location>
        <begin position="2471"/>
        <end position="2484"/>
    </location>
</feature>
<evidence type="ECO:0000259" key="11">
    <source>
        <dbReference type="PROSITE" id="PS50893"/>
    </source>
</evidence>
<evidence type="ECO:0000256" key="3">
    <source>
        <dbReference type="ARBA" id="ARBA00022692"/>
    </source>
</evidence>
<feature type="transmembrane region" description="Helical" evidence="10">
    <location>
        <begin position="3211"/>
        <end position="3233"/>
    </location>
</feature>
<dbReference type="InterPro" id="IPR026082">
    <property type="entry name" value="ABCA"/>
</dbReference>
<evidence type="ECO:0000256" key="1">
    <source>
        <dbReference type="ARBA" id="ARBA00004141"/>
    </source>
</evidence>